<protein>
    <submittedName>
        <fullName evidence="1">Conserved domain protein</fullName>
    </submittedName>
</protein>
<sequence>MNRFKKSKYIIVLFVVVLVVSVFLVMTKSSAVVTKVGDGISLIDSVVQKPFQWLESTKSDLGNLTRAYNENETLKKDSIKWKKKRMKQTV</sequence>
<proteinExistence type="predicted"/>
<comment type="caution">
    <text evidence="1">The sequence shown here is derived from an EMBL/GenBank/DDBJ whole genome shotgun (WGS) entry which is preliminary data.</text>
</comment>
<evidence type="ECO:0000313" key="1">
    <source>
        <dbReference type="EMBL" id="EGL85550.1"/>
    </source>
</evidence>
<dbReference type="Proteomes" id="UP000010138">
    <property type="component" value="Unassembled WGS sequence"/>
</dbReference>
<name>F5W1C6_9STRE</name>
<dbReference type="eggNOG" id="COG1792">
    <property type="taxonomic scope" value="Bacteria"/>
</dbReference>
<accession>F5W1C6</accession>
<evidence type="ECO:0000313" key="2">
    <source>
        <dbReference type="Proteomes" id="UP000010138"/>
    </source>
</evidence>
<organism evidence="1 2">
    <name type="scientific">Streptococcus infantis SK1076</name>
    <dbReference type="NCBI Taxonomy" id="1005705"/>
    <lineage>
        <taxon>Bacteria</taxon>
        <taxon>Bacillati</taxon>
        <taxon>Bacillota</taxon>
        <taxon>Bacilli</taxon>
        <taxon>Lactobacillales</taxon>
        <taxon>Streptococcaceae</taxon>
        <taxon>Streptococcus</taxon>
    </lineage>
</organism>
<reference evidence="1 2" key="1">
    <citation type="submission" date="2011-04" db="EMBL/GenBank/DDBJ databases">
        <authorList>
            <person name="Durkin A.S."/>
            <person name="Radune D."/>
            <person name="Hostetler J."/>
            <person name="Torralba M."/>
            <person name="Gillis M."/>
            <person name="Methe B."/>
            <person name="Sutton G."/>
            <person name="Nelson K.E."/>
        </authorList>
    </citation>
    <scope>NUCLEOTIDE SEQUENCE [LARGE SCALE GENOMIC DNA]</scope>
    <source>
        <strain evidence="1 2">SK1076</strain>
    </source>
</reference>
<dbReference type="EMBL" id="AFNN01000021">
    <property type="protein sequence ID" value="EGL85550.1"/>
    <property type="molecule type" value="Genomic_DNA"/>
</dbReference>
<dbReference type="AlphaFoldDB" id="F5W1C6"/>
<gene>
    <name evidence="1" type="ORF">HMPREF9967_0337</name>
</gene>